<name>A0ABN2P511_9ACTN</name>
<dbReference type="RefSeq" id="WP_344004165.1">
    <property type="nucleotide sequence ID" value="NZ_BAAAMY010000002.1"/>
</dbReference>
<dbReference type="InterPro" id="IPR058009">
    <property type="entry name" value="TTP_Phage_16"/>
</dbReference>
<accession>A0ABN2P511</accession>
<evidence type="ECO:0000313" key="2">
    <source>
        <dbReference type="Proteomes" id="UP001501612"/>
    </source>
</evidence>
<organism evidence="1 2">
    <name type="scientific">Nocardioides lentus</name>
    <dbReference type="NCBI Taxonomy" id="338077"/>
    <lineage>
        <taxon>Bacteria</taxon>
        <taxon>Bacillati</taxon>
        <taxon>Actinomycetota</taxon>
        <taxon>Actinomycetes</taxon>
        <taxon>Propionibacteriales</taxon>
        <taxon>Nocardioidaceae</taxon>
        <taxon>Nocardioides</taxon>
    </lineage>
</organism>
<protein>
    <submittedName>
        <fullName evidence="1">Uncharacterized protein</fullName>
    </submittedName>
</protein>
<dbReference type="EMBL" id="BAAAMY010000002">
    <property type="protein sequence ID" value="GAA1909389.1"/>
    <property type="molecule type" value="Genomic_DNA"/>
</dbReference>
<dbReference type="Pfam" id="PF25595">
    <property type="entry name" value="Phage_TTP_16"/>
    <property type="match status" value="1"/>
</dbReference>
<proteinExistence type="predicted"/>
<sequence length="176" mass="19137">MSLTMHEPEGFPVLATAKVAAVLTFAAPEAPKLAEINVASSVDLSLFLRGLPAEISTNTGMRPSGMGSSVDLGRGGRTQIPAFTVRYPFNPQDPDDSTPDNKAKGLLKRGTRLWLAVRKGIDADQPFAADDVLEMWKVKCEEQTRPNDGDEFADNEIQQVLTPLRRPIYDVVLVSA</sequence>
<evidence type="ECO:0000313" key="1">
    <source>
        <dbReference type="EMBL" id="GAA1909389.1"/>
    </source>
</evidence>
<dbReference type="Proteomes" id="UP001501612">
    <property type="component" value="Unassembled WGS sequence"/>
</dbReference>
<comment type="caution">
    <text evidence="1">The sequence shown here is derived from an EMBL/GenBank/DDBJ whole genome shotgun (WGS) entry which is preliminary data.</text>
</comment>
<keyword evidence="2" id="KW-1185">Reference proteome</keyword>
<gene>
    <name evidence="1" type="ORF">GCM10009737_08320</name>
</gene>
<reference evidence="1 2" key="1">
    <citation type="journal article" date="2019" name="Int. J. Syst. Evol. Microbiol.">
        <title>The Global Catalogue of Microorganisms (GCM) 10K type strain sequencing project: providing services to taxonomists for standard genome sequencing and annotation.</title>
        <authorList>
            <consortium name="The Broad Institute Genomics Platform"/>
            <consortium name="The Broad Institute Genome Sequencing Center for Infectious Disease"/>
            <person name="Wu L."/>
            <person name="Ma J."/>
        </authorList>
    </citation>
    <scope>NUCLEOTIDE SEQUENCE [LARGE SCALE GENOMIC DNA]</scope>
    <source>
        <strain evidence="1 2">JCM 14046</strain>
    </source>
</reference>